<protein>
    <submittedName>
        <fullName evidence="1">Uncharacterized protein</fullName>
    </submittedName>
</protein>
<accession>A0ABD1PW20</accession>
<comment type="caution">
    <text evidence="1">The sequence shown here is derived from an EMBL/GenBank/DDBJ whole genome shotgun (WGS) entry which is preliminary data.</text>
</comment>
<organism evidence="1 2">
    <name type="scientific">Forsythia ovata</name>
    <dbReference type="NCBI Taxonomy" id="205694"/>
    <lineage>
        <taxon>Eukaryota</taxon>
        <taxon>Viridiplantae</taxon>
        <taxon>Streptophyta</taxon>
        <taxon>Embryophyta</taxon>
        <taxon>Tracheophyta</taxon>
        <taxon>Spermatophyta</taxon>
        <taxon>Magnoliopsida</taxon>
        <taxon>eudicotyledons</taxon>
        <taxon>Gunneridae</taxon>
        <taxon>Pentapetalae</taxon>
        <taxon>asterids</taxon>
        <taxon>lamiids</taxon>
        <taxon>Lamiales</taxon>
        <taxon>Oleaceae</taxon>
        <taxon>Forsythieae</taxon>
        <taxon>Forsythia</taxon>
    </lineage>
</organism>
<evidence type="ECO:0000313" key="1">
    <source>
        <dbReference type="EMBL" id="KAL2468138.1"/>
    </source>
</evidence>
<name>A0ABD1PW20_9LAMI</name>
<dbReference type="PANTHER" id="PTHR33070:SF120">
    <property type="entry name" value="EXPRESSED PROTEIN"/>
    <property type="match status" value="1"/>
</dbReference>
<proteinExistence type="predicted"/>
<dbReference type="EMBL" id="JBFOLJ010000017">
    <property type="protein sequence ID" value="KAL2468138.1"/>
    <property type="molecule type" value="Genomic_DNA"/>
</dbReference>
<reference evidence="2" key="1">
    <citation type="submission" date="2024-07" db="EMBL/GenBank/DDBJ databases">
        <title>Two chromosome-level genome assemblies of Korean endemic species Abeliophyllum distichum and Forsythia ovata (Oleaceae).</title>
        <authorList>
            <person name="Jang H."/>
        </authorList>
    </citation>
    <scope>NUCLEOTIDE SEQUENCE [LARGE SCALE GENOMIC DNA]</scope>
</reference>
<dbReference type="InterPro" id="IPR004320">
    <property type="entry name" value="BPS1_pln"/>
</dbReference>
<keyword evidence="2" id="KW-1185">Reference proteome</keyword>
<gene>
    <name evidence="1" type="ORF">Fot_51663</name>
</gene>
<evidence type="ECO:0000313" key="2">
    <source>
        <dbReference type="Proteomes" id="UP001604277"/>
    </source>
</evidence>
<dbReference type="PANTHER" id="PTHR33070">
    <property type="entry name" value="OS06G0725500 PROTEIN"/>
    <property type="match status" value="1"/>
</dbReference>
<dbReference type="Proteomes" id="UP001604277">
    <property type="component" value="Unassembled WGS sequence"/>
</dbReference>
<sequence length="296" mass="33021">MAISSAQIHLRSISLPSRLHPNATKLEAELHKLKTQEISKKADCITSEGIQSGLLGLAELYNCVEELMQSPTTQQSLVQHDQGGKIVEESLESSVELLDSCGTIRELVVMIKEQVQDLQSALRRKGQDSSIQNDTNKYFSFRKKMNKSIAKSLKKLKHIESKNGATLADNHNLSMAIRMLREVTNYAISILRSLLVFLSWPAASSMGGWSFVSKIKSVASHRNDDILSEVGSVDFALNSLNLRIKNNDSKAVDVQMACRKLQKLDASIEGFEAGLERLFRQMLQNRVTLLNILTDH</sequence>
<dbReference type="Pfam" id="PF03087">
    <property type="entry name" value="BPS1"/>
    <property type="match status" value="1"/>
</dbReference>
<dbReference type="AlphaFoldDB" id="A0ABD1PW20"/>